<gene>
    <name evidence="2" type="ORF">HHI_14924</name>
</gene>
<proteinExistence type="predicted"/>
<organism evidence="2 3">
    <name type="scientific">Hyphomonas hirschiana VP5</name>
    <dbReference type="NCBI Taxonomy" id="1280951"/>
    <lineage>
        <taxon>Bacteria</taxon>
        <taxon>Pseudomonadati</taxon>
        <taxon>Pseudomonadota</taxon>
        <taxon>Alphaproteobacteria</taxon>
        <taxon>Hyphomonadales</taxon>
        <taxon>Hyphomonadaceae</taxon>
        <taxon>Hyphomonas</taxon>
    </lineage>
</organism>
<evidence type="ECO:0000256" key="1">
    <source>
        <dbReference type="SAM" id="SignalP"/>
    </source>
</evidence>
<dbReference type="PATRIC" id="fig|1280951.3.peg.3010"/>
<name>A0A059FE47_9PROT</name>
<sequence length="650" mass="72036">MIRACLAALAFAFALSQPAQAWVSGWSSFGEPNCTGKFSDKECLTKPARWVRSGDGAVHLRIKEFRGLPKSKVEAIFKSQGVDWSVFERDTYWRDGNDKENKDKARLARYTLRGLYTADGKTELMPPQFLAIYPFSDKVALVKIVDGNFRIATIGKNPVLSDIPFRWASFTTNFGGLQATPMTIQFEAPGSGDTRSHHLMAPDGTILTTIDNVLVPIKRDTTQPELRDPAYYGFDSGLIGFPIRTAAGTEASVFVDSRTGAIDRIDDPLTFLRVNNGMTEQYICGQSRGKPEWGGPKSYWAAMVKVGMLPESTGLPDRNIYMPLDDRGRPLAQTTGNLFVGMARISAEDSEIVAETRGWLFVYSEKGKLTYSVAGAATDDVVSSARYQMMPENVAQMAPRLQRVADVWFGRPDQDILETVIGEPVYHTYAMEMAVRLFSDPAKGAEGGMTNWTHVPVCEPVSLTSKFLDLTSLLASTETGANPLAVVSVAAGQKKARFLATLKYWAEADERAAAKEHAYLQTTINEANADMAAGKNVRGDHGFFHAARATGGRMLDYYWRDNQRLPLIEDASDICSRFGSNSAECRLVWPWAQGIYNQEEAARQAEAERYAAKQAADRADYQRAISKPAYVSSKPKEIQYCWRESGFWNC</sequence>
<evidence type="ECO:0000313" key="2">
    <source>
        <dbReference type="EMBL" id="KCZ88821.1"/>
    </source>
</evidence>
<feature type="chain" id="PRO_5001572118" description="Lipoprotein" evidence="1">
    <location>
        <begin position="22"/>
        <end position="650"/>
    </location>
</feature>
<dbReference type="EMBL" id="ARYI01000015">
    <property type="protein sequence ID" value="KCZ88821.1"/>
    <property type="molecule type" value="Genomic_DNA"/>
</dbReference>
<accession>A0A059FE47</accession>
<comment type="caution">
    <text evidence="2">The sequence shown here is derived from an EMBL/GenBank/DDBJ whole genome shotgun (WGS) entry which is preliminary data.</text>
</comment>
<dbReference type="OrthoDB" id="7620599at2"/>
<evidence type="ECO:0008006" key="4">
    <source>
        <dbReference type="Google" id="ProtNLM"/>
    </source>
</evidence>
<dbReference type="AlphaFoldDB" id="A0A059FE47"/>
<keyword evidence="3" id="KW-1185">Reference proteome</keyword>
<feature type="signal peptide" evidence="1">
    <location>
        <begin position="1"/>
        <end position="21"/>
    </location>
</feature>
<keyword evidence="1" id="KW-0732">Signal</keyword>
<reference evidence="2 3" key="1">
    <citation type="submission" date="2013-04" db="EMBL/GenBank/DDBJ databases">
        <title>Hyphomonas hirschiana VP5 Genome Sequencing.</title>
        <authorList>
            <person name="Lai Q."/>
            <person name="Shao Z."/>
        </authorList>
    </citation>
    <scope>NUCLEOTIDE SEQUENCE [LARGE SCALE GENOMIC DNA]</scope>
    <source>
        <strain evidence="2 3">VP5</strain>
    </source>
</reference>
<evidence type="ECO:0000313" key="3">
    <source>
        <dbReference type="Proteomes" id="UP000025061"/>
    </source>
</evidence>
<dbReference type="Proteomes" id="UP000025061">
    <property type="component" value="Unassembled WGS sequence"/>
</dbReference>
<dbReference type="RefSeq" id="WP_035592393.1">
    <property type="nucleotide sequence ID" value="NZ_ARYI01000015.1"/>
</dbReference>
<protein>
    <recommendedName>
        <fullName evidence="4">Lipoprotein</fullName>
    </recommendedName>
</protein>